<comment type="cofactor">
    <cofactor evidence="9">
        <name>heme c</name>
        <dbReference type="ChEBI" id="CHEBI:61717"/>
    </cofactor>
    <text evidence="9">Binds 1 heme c group covalently per subunit.</text>
</comment>
<evidence type="ECO:0000313" key="14">
    <source>
        <dbReference type="Proteomes" id="UP000609531"/>
    </source>
</evidence>
<dbReference type="PANTHER" id="PTHR10266">
    <property type="entry name" value="CYTOCHROME C1"/>
    <property type="match status" value="1"/>
</dbReference>
<reference evidence="13" key="1">
    <citation type="submission" date="2020-12" db="EMBL/GenBank/DDBJ databases">
        <title>Bacterial taxonomy.</title>
        <authorList>
            <person name="Pan X."/>
        </authorList>
    </citation>
    <scope>NUCLEOTIDE SEQUENCE</scope>
    <source>
        <strain evidence="13">B2012</strain>
    </source>
</reference>
<feature type="binding site" description="covalent" evidence="9">
    <location>
        <position position="67"/>
    </location>
    <ligand>
        <name>heme c</name>
        <dbReference type="ChEBI" id="CHEBI:61717"/>
    </ligand>
</feature>
<evidence type="ECO:0000256" key="5">
    <source>
        <dbReference type="ARBA" id="ARBA00022723"/>
    </source>
</evidence>
<evidence type="ECO:0000256" key="11">
    <source>
        <dbReference type="SAM" id="SignalP"/>
    </source>
</evidence>
<dbReference type="GO" id="GO:0016020">
    <property type="term" value="C:membrane"/>
    <property type="evidence" value="ECO:0007669"/>
    <property type="project" value="UniProtKB-SubCell"/>
</dbReference>
<protein>
    <recommendedName>
        <fullName evidence="2">Cytochrome c1</fullName>
    </recommendedName>
</protein>
<feature type="binding site" description="covalent" evidence="9">
    <location>
        <position position="212"/>
    </location>
    <ligand>
        <name>heme c</name>
        <dbReference type="ChEBI" id="CHEBI:61717"/>
    </ligand>
</feature>
<dbReference type="Gene3D" id="1.10.760.10">
    <property type="entry name" value="Cytochrome c-like domain"/>
    <property type="match status" value="1"/>
</dbReference>
<dbReference type="AlphaFoldDB" id="A0A934INC1"/>
<keyword evidence="6 10" id="KW-1133">Transmembrane helix</keyword>
<feature type="chain" id="PRO_5037159554" description="Cytochrome c1" evidence="11">
    <location>
        <begin position="30"/>
        <end position="284"/>
    </location>
</feature>
<keyword evidence="5 9" id="KW-0479">Metal-binding</keyword>
<keyword evidence="7 9" id="KW-0408">Iron</keyword>
<keyword evidence="8 10" id="KW-0472">Membrane</keyword>
<evidence type="ECO:0000256" key="4">
    <source>
        <dbReference type="ARBA" id="ARBA00022692"/>
    </source>
</evidence>
<dbReference type="SUPFAM" id="SSF46626">
    <property type="entry name" value="Cytochrome c"/>
    <property type="match status" value="1"/>
</dbReference>
<dbReference type="PANTHER" id="PTHR10266:SF3">
    <property type="entry name" value="CYTOCHROME C1, HEME PROTEIN, MITOCHONDRIAL"/>
    <property type="match status" value="1"/>
</dbReference>
<keyword evidence="4 10" id="KW-0812">Transmembrane</keyword>
<dbReference type="InterPro" id="IPR036909">
    <property type="entry name" value="Cyt_c-like_dom_sf"/>
</dbReference>
<dbReference type="Pfam" id="PF02167">
    <property type="entry name" value="Cytochrom_C1"/>
    <property type="match status" value="1"/>
</dbReference>
<evidence type="ECO:0000256" key="7">
    <source>
        <dbReference type="ARBA" id="ARBA00023004"/>
    </source>
</evidence>
<dbReference type="GO" id="GO:0009055">
    <property type="term" value="F:electron transfer activity"/>
    <property type="evidence" value="ECO:0007669"/>
    <property type="project" value="InterPro"/>
</dbReference>
<proteinExistence type="predicted"/>
<evidence type="ECO:0000256" key="2">
    <source>
        <dbReference type="ARBA" id="ARBA00016165"/>
    </source>
</evidence>
<dbReference type="PRINTS" id="PR00603">
    <property type="entry name" value="CYTOCHROMEC1"/>
</dbReference>
<evidence type="ECO:0000256" key="1">
    <source>
        <dbReference type="ARBA" id="ARBA00004370"/>
    </source>
</evidence>
<evidence type="ECO:0000313" key="13">
    <source>
        <dbReference type="EMBL" id="MBJ3775372.1"/>
    </source>
</evidence>
<keyword evidence="11" id="KW-0732">Signal</keyword>
<feature type="binding site" description="covalent" evidence="9">
    <location>
        <position position="71"/>
    </location>
    <ligand>
        <name>heme c</name>
        <dbReference type="ChEBI" id="CHEBI:61717"/>
    </ligand>
</feature>
<keyword evidence="14" id="KW-1185">Reference proteome</keyword>
<feature type="transmembrane region" description="Helical" evidence="10">
    <location>
        <begin position="256"/>
        <end position="274"/>
    </location>
</feature>
<dbReference type="PROSITE" id="PS51007">
    <property type="entry name" value="CYTC"/>
    <property type="match status" value="1"/>
</dbReference>
<dbReference type="Proteomes" id="UP000609531">
    <property type="component" value="Unassembled WGS sequence"/>
</dbReference>
<dbReference type="Gene3D" id="1.20.5.100">
    <property type="entry name" value="Cytochrome c1, transmembrane anchor, C-terminal"/>
    <property type="match status" value="1"/>
</dbReference>
<evidence type="ECO:0000256" key="10">
    <source>
        <dbReference type="SAM" id="Phobius"/>
    </source>
</evidence>
<dbReference type="InterPro" id="IPR009056">
    <property type="entry name" value="Cyt_c-like_dom"/>
</dbReference>
<feature type="binding site" description="covalent" evidence="9">
    <location>
        <position position="70"/>
    </location>
    <ligand>
        <name>heme c</name>
        <dbReference type="ChEBI" id="CHEBI:61717"/>
    </ligand>
</feature>
<gene>
    <name evidence="13" type="ORF">JCR33_06720</name>
</gene>
<name>A0A934INC1_9HYPH</name>
<comment type="caution">
    <text evidence="13">The sequence shown here is derived from an EMBL/GenBank/DDBJ whole genome shotgun (WGS) entry which is preliminary data.</text>
</comment>
<feature type="domain" description="Cytochrome c" evidence="12">
    <location>
        <begin position="54"/>
        <end position="239"/>
    </location>
</feature>
<evidence type="ECO:0000259" key="12">
    <source>
        <dbReference type="PROSITE" id="PS51007"/>
    </source>
</evidence>
<evidence type="ECO:0000256" key="6">
    <source>
        <dbReference type="ARBA" id="ARBA00022989"/>
    </source>
</evidence>
<accession>A0A934INC1</accession>
<dbReference type="EMBL" id="JAEKJA010000005">
    <property type="protein sequence ID" value="MBJ3775372.1"/>
    <property type="molecule type" value="Genomic_DNA"/>
</dbReference>
<evidence type="ECO:0000256" key="9">
    <source>
        <dbReference type="PIRSR" id="PIRSR602326-1"/>
    </source>
</evidence>
<dbReference type="FunFam" id="1.10.760.10:FF:000011">
    <property type="entry name" value="Cytochrome c1, putative"/>
    <property type="match status" value="1"/>
</dbReference>
<keyword evidence="3 9" id="KW-0349">Heme</keyword>
<organism evidence="13 14">
    <name type="scientific">Acuticoccus mangrovi</name>
    <dbReference type="NCBI Taxonomy" id="2796142"/>
    <lineage>
        <taxon>Bacteria</taxon>
        <taxon>Pseudomonadati</taxon>
        <taxon>Pseudomonadota</taxon>
        <taxon>Alphaproteobacteria</taxon>
        <taxon>Hyphomicrobiales</taxon>
        <taxon>Amorphaceae</taxon>
        <taxon>Acuticoccus</taxon>
    </lineage>
</organism>
<evidence type="ECO:0000256" key="8">
    <source>
        <dbReference type="ARBA" id="ARBA00023136"/>
    </source>
</evidence>
<feature type="signal peptide" evidence="11">
    <location>
        <begin position="1"/>
        <end position="29"/>
    </location>
</feature>
<dbReference type="GO" id="GO:0046872">
    <property type="term" value="F:metal ion binding"/>
    <property type="evidence" value="ECO:0007669"/>
    <property type="project" value="UniProtKB-KW"/>
</dbReference>
<comment type="subcellular location">
    <subcellularLocation>
        <location evidence="1">Membrane</location>
    </subcellularLocation>
</comment>
<dbReference type="GO" id="GO:0020037">
    <property type="term" value="F:heme binding"/>
    <property type="evidence" value="ECO:0007669"/>
    <property type="project" value="InterPro"/>
</dbReference>
<evidence type="ECO:0000256" key="3">
    <source>
        <dbReference type="ARBA" id="ARBA00022617"/>
    </source>
</evidence>
<sequence length="284" mass="31232">MTAAGLLSRFARLALAGGLAAGLSGAALAAEEGHSLIEKQDWSFGGVFGTYERAQLQRGYKVYREVCSLCHSMDRLAFRNLHQPGGPEFSEEAAKQIASEYQIPDISNETGQPFDRPGTLTDHFPAPFPNKAAAQAANGGAYPPDLSLIAKARAEHRGFPGFIVDAFANYAENGPDYIYALLTHYEDPPAGVEPVPGKHYNPVFLSGDWISMPKPISDGQVEYTDGTSETVEQYSADVSAFLMWAAEPKLEERKEIGFRVMIFLIVFAVLLYLTKRKLWRNVEH</sequence>
<dbReference type="InterPro" id="IPR002326">
    <property type="entry name" value="Cyt_c1"/>
</dbReference>